<dbReference type="Proteomes" id="UP000727456">
    <property type="component" value="Unassembled WGS sequence"/>
</dbReference>
<dbReference type="PROSITE" id="PS50885">
    <property type="entry name" value="HAMP"/>
    <property type="match status" value="1"/>
</dbReference>
<dbReference type="Gene3D" id="6.10.340.10">
    <property type="match status" value="1"/>
</dbReference>
<sequence>MTLLNSLSDMLERRLRLQDRPLLLKFAAAPALMLVLFVIATAISLSALIYAQHATTVIVERDMHIATELGSIAARFDHEDGNLYRLLVEKASGGHPDTAKREAAIQANLHRVREDLSRIRPALPASEQKGATAVLAQIDRYAEAVTVVSSMLDIDFSASTAMLAPFRTNADRVIADVNAMVAAGVESTRQHAAIAARRTRILVAIVALSVFTLAAVGLFAAVAIARATIRSIKRIAEVTGSIAAGRYEIDLGLFARGDELGQIVAALRTFRAQAIENIMLERAATEEEQRNAEAMARAEARNVTERRTMLEALTHEFEINVRAMIGEASGTMQRLEHHAANLDQTIMVANTLASDLENVAQAFVSEMYQADTATRALTTAIREIDQETERTSTIATTILARATSAQTEVSASEQRAAEVERVVDVIEGIARQTNLLALNATIEAARCGEEGRGFAVVAGEIKALSHRTTGSAGNVRRQVREVQEGVCRVVAETAELSTLIEQMDAIAKRVSATSSDQARSTGMIDARIEAIRTRVSALSDMSGSIRAAANNNEQLLSELRRDSLSLQGTLSGLSSDAQAFIGLLRNAG</sequence>
<feature type="domain" description="HAMP" evidence="6">
    <location>
        <begin position="226"/>
        <end position="279"/>
    </location>
</feature>
<dbReference type="Pfam" id="PF00015">
    <property type="entry name" value="MCPsignal"/>
    <property type="match status" value="1"/>
</dbReference>
<evidence type="ECO:0000256" key="1">
    <source>
        <dbReference type="ARBA" id="ARBA00023224"/>
    </source>
</evidence>
<protein>
    <submittedName>
        <fullName evidence="7">Methyl-accepting chemotaxis protein</fullName>
    </submittedName>
</protein>
<evidence type="ECO:0000256" key="3">
    <source>
        <dbReference type="PROSITE-ProRule" id="PRU00284"/>
    </source>
</evidence>
<evidence type="ECO:0000313" key="7">
    <source>
        <dbReference type="EMBL" id="NIJ08237.1"/>
    </source>
</evidence>
<comment type="caution">
    <text evidence="7">The sequence shown here is derived from an EMBL/GenBank/DDBJ whole genome shotgun (WGS) entry which is preliminary data.</text>
</comment>
<keyword evidence="1 3" id="KW-0807">Transducer</keyword>
<dbReference type="Pfam" id="PF00672">
    <property type="entry name" value="HAMP"/>
    <property type="match status" value="1"/>
</dbReference>
<feature type="transmembrane region" description="Helical" evidence="4">
    <location>
        <begin position="26"/>
        <end position="51"/>
    </location>
</feature>
<gene>
    <name evidence="7" type="ORF">FHS31_001854</name>
</gene>
<keyword evidence="8" id="KW-1185">Reference proteome</keyword>
<keyword evidence="4" id="KW-1133">Transmembrane helix</keyword>
<keyword evidence="4" id="KW-0472">Membrane</keyword>
<evidence type="ECO:0000256" key="4">
    <source>
        <dbReference type="SAM" id="Phobius"/>
    </source>
</evidence>
<dbReference type="InterPro" id="IPR003660">
    <property type="entry name" value="HAMP_dom"/>
</dbReference>
<evidence type="ECO:0000259" key="5">
    <source>
        <dbReference type="PROSITE" id="PS50111"/>
    </source>
</evidence>
<dbReference type="InterPro" id="IPR004089">
    <property type="entry name" value="MCPsignal_dom"/>
</dbReference>
<accession>A0ABX0TRU8</accession>
<evidence type="ECO:0000313" key="8">
    <source>
        <dbReference type="Proteomes" id="UP000727456"/>
    </source>
</evidence>
<proteinExistence type="inferred from homology"/>
<dbReference type="RefSeq" id="WP_167073088.1">
    <property type="nucleotide sequence ID" value="NZ_JAAOZC010000004.1"/>
</dbReference>
<dbReference type="PANTHER" id="PTHR32089">
    <property type="entry name" value="METHYL-ACCEPTING CHEMOTAXIS PROTEIN MCPB"/>
    <property type="match status" value="1"/>
</dbReference>
<dbReference type="PROSITE" id="PS50111">
    <property type="entry name" value="CHEMOTAXIS_TRANSDUC_2"/>
    <property type="match status" value="1"/>
</dbReference>
<organism evidence="7 8">
    <name type="scientific">Sphingomonas vulcanisoli</name>
    <dbReference type="NCBI Taxonomy" id="1658060"/>
    <lineage>
        <taxon>Bacteria</taxon>
        <taxon>Pseudomonadati</taxon>
        <taxon>Pseudomonadota</taxon>
        <taxon>Alphaproteobacteria</taxon>
        <taxon>Sphingomonadales</taxon>
        <taxon>Sphingomonadaceae</taxon>
        <taxon>Sphingomonas</taxon>
    </lineage>
</organism>
<dbReference type="PANTHER" id="PTHR32089:SF112">
    <property type="entry name" value="LYSOZYME-LIKE PROTEIN-RELATED"/>
    <property type="match status" value="1"/>
</dbReference>
<dbReference type="EMBL" id="JAAOZC010000004">
    <property type="protein sequence ID" value="NIJ08237.1"/>
    <property type="molecule type" value="Genomic_DNA"/>
</dbReference>
<feature type="domain" description="Methyl-accepting transducer" evidence="5">
    <location>
        <begin position="313"/>
        <end position="553"/>
    </location>
</feature>
<evidence type="ECO:0000259" key="6">
    <source>
        <dbReference type="PROSITE" id="PS50885"/>
    </source>
</evidence>
<dbReference type="Gene3D" id="1.10.287.950">
    <property type="entry name" value="Methyl-accepting chemotaxis protein"/>
    <property type="match status" value="1"/>
</dbReference>
<evidence type="ECO:0000256" key="2">
    <source>
        <dbReference type="ARBA" id="ARBA00029447"/>
    </source>
</evidence>
<reference evidence="7 8" key="1">
    <citation type="submission" date="2020-03" db="EMBL/GenBank/DDBJ databases">
        <title>Genomic Encyclopedia of Type Strains, Phase III (KMG-III): the genomes of soil and plant-associated and newly described type strains.</title>
        <authorList>
            <person name="Whitman W."/>
        </authorList>
    </citation>
    <scope>NUCLEOTIDE SEQUENCE [LARGE SCALE GENOMIC DNA]</scope>
    <source>
        <strain evidence="7 8">CECT 8804</strain>
    </source>
</reference>
<name>A0ABX0TRU8_9SPHN</name>
<dbReference type="SMART" id="SM00283">
    <property type="entry name" value="MA"/>
    <property type="match status" value="1"/>
</dbReference>
<keyword evidence="4" id="KW-0812">Transmembrane</keyword>
<feature type="transmembrane region" description="Helical" evidence="4">
    <location>
        <begin position="201"/>
        <end position="225"/>
    </location>
</feature>
<dbReference type="SUPFAM" id="SSF58104">
    <property type="entry name" value="Methyl-accepting chemotaxis protein (MCP) signaling domain"/>
    <property type="match status" value="1"/>
</dbReference>
<comment type="similarity">
    <text evidence="2">Belongs to the methyl-accepting chemotaxis (MCP) protein family.</text>
</comment>